<dbReference type="InterPro" id="IPR037523">
    <property type="entry name" value="VOC_core"/>
</dbReference>
<dbReference type="Proteomes" id="UP001165283">
    <property type="component" value="Unassembled WGS sequence"/>
</dbReference>
<name>A0ABT0ZXF1_9PSEU</name>
<sequence>MSTAPTNGIAGLAAVAVDCSDPPALAAFWQRLLGGLAEDDAHGDTMLTGGLVDVIFMRVLEPKTGKNRLHLDLRAADADAAVAFAIEAGATKADDVYKGPRWQVMRDPEGNEFCILPPRS</sequence>
<protein>
    <submittedName>
        <fullName evidence="2">VOC family protein</fullName>
    </submittedName>
</protein>
<comment type="caution">
    <text evidence="2">The sequence shown here is derived from an EMBL/GenBank/DDBJ whole genome shotgun (WGS) entry which is preliminary data.</text>
</comment>
<reference evidence="2" key="1">
    <citation type="submission" date="2021-04" db="EMBL/GenBank/DDBJ databases">
        <title>Pseudonocardia sp. nov., isolated from sandy soil of mangrove forest.</title>
        <authorList>
            <person name="Zan Z."/>
            <person name="Huang R."/>
            <person name="Liu W."/>
        </authorList>
    </citation>
    <scope>NUCLEOTIDE SEQUENCE</scope>
    <source>
        <strain evidence="2">S2-4</strain>
    </source>
</reference>
<dbReference type="SUPFAM" id="SSF54593">
    <property type="entry name" value="Glyoxalase/Bleomycin resistance protein/Dihydroxybiphenyl dioxygenase"/>
    <property type="match status" value="1"/>
</dbReference>
<feature type="domain" description="VOC" evidence="1">
    <location>
        <begin position="11"/>
        <end position="118"/>
    </location>
</feature>
<proteinExistence type="predicted"/>
<keyword evidence="3" id="KW-1185">Reference proteome</keyword>
<organism evidence="2 3">
    <name type="scientific">Pseudonocardia humida</name>
    <dbReference type="NCBI Taxonomy" id="2800819"/>
    <lineage>
        <taxon>Bacteria</taxon>
        <taxon>Bacillati</taxon>
        <taxon>Actinomycetota</taxon>
        <taxon>Actinomycetes</taxon>
        <taxon>Pseudonocardiales</taxon>
        <taxon>Pseudonocardiaceae</taxon>
        <taxon>Pseudonocardia</taxon>
    </lineage>
</organism>
<dbReference type="CDD" id="cd06587">
    <property type="entry name" value="VOC"/>
    <property type="match status" value="1"/>
</dbReference>
<dbReference type="Gene3D" id="3.10.180.10">
    <property type="entry name" value="2,3-Dihydroxybiphenyl 1,2-Dioxygenase, domain 1"/>
    <property type="match status" value="1"/>
</dbReference>
<evidence type="ECO:0000313" key="3">
    <source>
        <dbReference type="Proteomes" id="UP001165283"/>
    </source>
</evidence>
<dbReference type="PANTHER" id="PTHR35908:SF1">
    <property type="entry name" value="CONSERVED PROTEIN"/>
    <property type="match status" value="1"/>
</dbReference>
<dbReference type="RefSeq" id="WP_252437209.1">
    <property type="nucleotide sequence ID" value="NZ_JAGSOV010000021.1"/>
</dbReference>
<gene>
    <name evidence="2" type="ORF">KDL28_10125</name>
</gene>
<dbReference type="PANTHER" id="PTHR35908">
    <property type="entry name" value="HYPOTHETICAL FUSION PROTEIN"/>
    <property type="match status" value="1"/>
</dbReference>
<dbReference type="InterPro" id="IPR041581">
    <property type="entry name" value="Glyoxalase_6"/>
</dbReference>
<dbReference type="Pfam" id="PF18029">
    <property type="entry name" value="Glyoxalase_6"/>
    <property type="match status" value="1"/>
</dbReference>
<dbReference type="EMBL" id="JAGSOV010000021">
    <property type="protein sequence ID" value="MCO1655408.1"/>
    <property type="molecule type" value="Genomic_DNA"/>
</dbReference>
<evidence type="ECO:0000259" key="1">
    <source>
        <dbReference type="PROSITE" id="PS51819"/>
    </source>
</evidence>
<accession>A0ABT0ZXF1</accession>
<dbReference type="InterPro" id="IPR029068">
    <property type="entry name" value="Glyas_Bleomycin-R_OHBP_Dase"/>
</dbReference>
<evidence type="ECO:0000313" key="2">
    <source>
        <dbReference type="EMBL" id="MCO1655408.1"/>
    </source>
</evidence>
<dbReference type="PROSITE" id="PS51819">
    <property type="entry name" value="VOC"/>
    <property type="match status" value="1"/>
</dbReference>